<dbReference type="SMART" id="SM00671">
    <property type="entry name" value="SEL1"/>
    <property type="match status" value="9"/>
</dbReference>
<organism evidence="2 3">
    <name type="scientific">Pseudoalteromonas caenipelagi</name>
    <dbReference type="NCBI Taxonomy" id="2726988"/>
    <lineage>
        <taxon>Bacteria</taxon>
        <taxon>Pseudomonadati</taxon>
        <taxon>Pseudomonadota</taxon>
        <taxon>Gammaproteobacteria</taxon>
        <taxon>Alteromonadales</taxon>
        <taxon>Pseudoalteromonadaceae</taxon>
        <taxon>Pseudoalteromonas</taxon>
    </lineage>
</organism>
<comment type="caution">
    <text evidence="2">The sequence shown here is derived from an EMBL/GenBank/DDBJ whole genome shotgun (WGS) entry which is preliminary data.</text>
</comment>
<dbReference type="EMBL" id="JABBPG010000001">
    <property type="protein sequence ID" value="NOU49762.1"/>
    <property type="molecule type" value="Genomic_DNA"/>
</dbReference>
<dbReference type="InterPro" id="IPR006597">
    <property type="entry name" value="Sel1-like"/>
</dbReference>
<evidence type="ECO:0000313" key="2">
    <source>
        <dbReference type="EMBL" id="NOU49762.1"/>
    </source>
</evidence>
<protein>
    <submittedName>
        <fullName evidence="2">Sel1 repeat family protein</fullName>
    </submittedName>
</protein>
<evidence type="ECO:0000256" key="1">
    <source>
        <dbReference type="SAM" id="SignalP"/>
    </source>
</evidence>
<name>A0A849V8V5_9GAMM</name>
<dbReference type="Pfam" id="PF08238">
    <property type="entry name" value="Sel1"/>
    <property type="match status" value="10"/>
</dbReference>
<dbReference type="RefSeq" id="WP_171624818.1">
    <property type="nucleotide sequence ID" value="NZ_JABBPG010000001.1"/>
</dbReference>
<dbReference type="AlphaFoldDB" id="A0A849V8V5"/>
<keyword evidence="1" id="KW-0732">Signal</keyword>
<dbReference type="SUPFAM" id="SSF81901">
    <property type="entry name" value="HCP-like"/>
    <property type="match status" value="3"/>
</dbReference>
<sequence>MKFPFLVLSLLCLCSCAVSPLQFEEVAQRSKQITQAQYKLGQSSLEKQDYQSALAWFNNAAKRGHAGAMSMLGYLYTHGLGVKQNHFKALQWSKRAAQKNNALAMYNLGTHYFNGYGVEKNLQLALNWIQSAASLGLAKAQYKLGGLYHAGNVNDKNSREQNLQQAIYWYQKAALQSYADARVALIRLYLNNRTLDPDFEKSEYWLSLSQRGHSIHIAQQYFYGTGVTQNYEIAKSHYEKAASHGSVEAKAMLAHIYFEGLGVKQDRSKAMALLKEAAKGGHVLSQTTLARAHLLGMYIEQNDTEAIRWYTEAALAGEAASQWALGEIYLSGQVAHADYSQAIYWLEHAAQQQHYQAQFSLARLYLAGKKQNMTPTQAFDWTVNMFHTRIFKSKGDDNAASLHQILEQYYNLIVLLANNVDNLTVPEPIMHRLIEQFQHYAERLPKAPKRIYRIIERQLRNISDYQPLSQTCDITIEVLTDSQRTNLDSYYRNALSLFLPFKLDNVCVNVKYVAQPLLNCASQLCITTGLYEKYGTDIRIYASRYFYYEDSLAYAIQNRAQIFSNELPSASTLHHELMHMFHFDDEYALNEDRAKTQCHVNQRSANIVYIESDSQLPKEKRFKANTCNNASNITAYKQEAHNTIMDTNSLYLPRKYIRHVRDTRTQSLFDKHQARSVDKWLIKNKLYFLEKHWNDKTRLFRVHFDVSDEQYADQDIAHVIKHDPLKALQIADKYVAKVFRPMFFSTQQPQDYNKKAIFILTELAEQGLALAQYYLACFLEVRGDYELAKLWYARAAEQGFLNAKERIERLMTQDIDSFLDDIED</sequence>
<evidence type="ECO:0000313" key="3">
    <source>
        <dbReference type="Proteomes" id="UP000586305"/>
    </source>
</evidence>
<keyword evidence="3" id="KW-1185">Reference proteome</keyword>
<dbReference type="Gene3D" id="1.25.40.10">
    <property type="entry name" value="Tetratricopeptide repeat domain"/>
    <property type="match status" value="3"/>
</dbReference>
<dbReference type="PANTHER" id="PTHR11102">
    <property type="entry name" value="SEL-1-LIKE PROTEIN"/>
    <property type="match status" value="1"/>
</dbReference>
<proteinExistence type="predicted"/>
<dbReference type="InterPro" id="IPR011990">
    <property type="entry name" value="TPR-like_helical_dom_sf"/>
</dbReference>
<feature type="signal peptide" evidence="1">
    <location>
        <begin position="1"/>
        <end position="23"/>
    </location>
</feature>
<dbReference type="Proteomes" id="UP000586305">
    <property type="component" value="Unassembled WGS sequence"/>
</dbReference>
<dbReference type="PANTHER" id="PTHR11102:SF160">
    <property type="entry name" value="ERAD-ASSOCIATED E3 UBIQUITIN-PROTEIN LIGASE COMPONENT HRD3"/>
    <property type="match status" value="1"/>
</dbReference>
<reference evidence="2 3" key="1">
    <citation type="submission" date="2020-04" db="EMBL/GenBank/DDBJ databases">
        <title>Pseudoalteromonas caenipelagi sp. nov., isolated from a tidal flat.</title>
        <authorList>
            <person name="Park S."/>
            <person name="Yoon J.-H."/>
        </authorList>
    </citation>
    <scope>NUCLEOTIDE SEQUENCE [LARGE SCALE GENOMIC DNA]</scope>
    <source>
        <strain evidence="2 3">JBTF-M23</strain>
    </source>
</reference>
<dbReference type="InterPro" id="IPR050767">
    <property type="entry name" value="Sel1_AlgK"/>
</dbReference>
<accession>A0A849V8V5</accession>
<feature type="chain" id="PRO_5032848192" evidence="1">
    <location>
        <begin position="24"/>
        <end position="824"/>
    </location>
</feature>
<gene>
    <name evidence="2" type="ORF">HG263_04335</name>
</gene>